<dbReference type="RefSeq" id="WP_242937702.1">
    <property type="nucleotide sequence ID" value="NZ_CP094326.1"/>
</dbReference>
<feature type="transmembrane region" description="Helical" evidence="1">
    <location>
        <begin position="114"/>
        <end position="137"/>
    </location>
</feature>
<sequence>MYKIAKILAIALGVVGVILWALIARSEDPSGSNTIDIMINLGKYMTILAAVVALLFTLVNLVTHPNKLKKALISLGVFALVVIVSYAVSSGTDVDLTKMAERGIETSEGTSKTVGAGLIAFYILAAMAVLSMVVSGFKKVR</sequence>
<name>A0ABY3YNZ5_9FLAO</name>
<proteinExistence type="predicted"/>
<feature type="transmembrane region" description="Helical" evidence="1">
    <location>
        <begin position="71"/>
        <end position="89"/>
    </location>
</feature>
<organism evidence="2 3">
    <name type="scientific">Zhouia spongiae</name>
    <dbReference type="NCBI Taxonomy" id="2202721"/>
    <lineage>
        <taxon>Bacteria</taxon>
        <taxon>Pseudomonadati</taxon>
        <taxon>Bacteroidota</taxon>
        <taxon>Flavobacteriia</taxon>
        <taxon>Flavobacteriales</taxon>
        <taxon>Flavobacteriaceae</taxon>
        <taxon>Zhouia</taxon>
    </lineage>
</organism>
<keyword evidence="3" id="KW-1185">Reference proteome</keyword>
<evidence type="ECO:0000313" key="3">
    <source>
        <dbReference type="Proteomes" id="UP000829476"/>
    </source>
</evidence>
<feature type="transmembrane region" description="Helical" evidence="1">
    <location>
        <begin position="44"/>
        <end position="62"/>
    </location>
</feature>
<keyword evidence="1" id="KW-0812">Transmembrane</keyword>
<feature type="transmembrane region" description="Helical" evidence="1">
    <location>
        <begin position="7"/>
        <end position="24"/>
    </location>
</feature>
<protein>
    <submittedName>
        <fullName evidence="2">Uncharacterized protein</fullName>
    </submittedName>
</protein>
<evidence type="ECO:0000313" key="2">
    <source>
        <dbReference type="EMBL" id="UNY99302.1"/>
    </source>
</evidence>
<dbReference type="EMBL" id="CP094326">
    <property type="protein sequence ID" value="UNY99302.1"/>
    <property type="molecule type" value="Genomic_DNA"/>
</dbReference>
<evidence type="ECO:0000256" key="1">
    <source>
        <dbReference type="SAM" id="Phobius"/>
    </source>
</evidence>
<keyword evidence="1" id="KW-1133">Transmembrane helix</keyword>
<dbReference type="Proteomes" id="UP000829476">
    <property type="component" value="Chromosome"/>
</dbReference>
<accession>A0ABY3YNZ5</accession>
<gene>
    <name evidence="2" type="ORF">MQE36_02905</name>
</gene>
<keyword evidence="1" id="KW-0472">Membrane</keyword>
<reference evidence="2 3" key="1">
    <citation type="journal article" date="2018" name="Int. J. Syst. Evol. Microbiol.">
        <title>Zhouia spongiae sp. nov., isolated from a marine sponge.</title>
        <authorList>
            <person name="Zhuang L."/>
            <person name="Lin B."/>
            <person name="Qin F."/>
            <person name="Luo L."/>
        </authorList>
    </citation>
    <scope>NUCLEOTIDE SEQUENCE [LARGE SCALE GENOMIC DNA]</scope>
    <source>
        <strain evidence="2 3">HN-Y44</strain>
    </source>
</reference>